<dbReference type="InterPro" id="IPR032508">
    <property type="entry name" value="FecR_C"/>
</dbReference>
<dbReference type="InterPro" id="IPR006860">
    <property type="entry name" value="FecR"/>
</dbReference>
<dbReference type="AlphaFoldDB" id="A0A2T7BP63"/>
<evidence type="ECO:0000313" key="5">
    <source>
        <dbReference type="Proteomes" id="UP000244450"/>
    </source>
</evidence>
<evidence type="ECO:0000313" key="4">
    <source>
        <dbReference type="EMBL" id="PUZ29468.1"/>
    </source>
</evidence>
<sequence>MEPYRQQIEDLTIDELQGTLTPDNRQLLDSLLEEHPDGSDIQSEVRAVFTTDAGQRALHRPEQPVEAVFEYGRRKQQRTRVRRLVMYGAAAALLLGIIRIYPYFNSSSGSKSSNTPAPIAANIDPHHIKLALANGQTVDLSSSGPQVQVNSMTVHNQQHTLSFSDVPADAQWATLTVPIGKDYKLNLPDGSEVWLNSATKIHFPLRFTGNTREIDIDGEAYVKVVPQAGKPFMVHLPHSTVNVLGTEFNINTYDSGQTRLALVKGAVNLALPNKTLTVQPGFQLTVSDTKEESNERFDPRVVLGWREGICIYQDASLEDLGHILNRWFGVDVVLDNPGVSSMRFNGMLRRTDTLETYLTNLEYTNGPAFYIKDKVVHFK</sequence>
<accession>A0A2T7BP63</accession>
<reference evidence="4 5" key="1">
    <citation type="submission" date="2018-04" db="EMBL/GenBank/DDBJ databases">
        <title>Chitinophaga fuyangensis sp. nov., isolated from soil in a chemical factory.</title>
        <authorList>
            <person name="Chen K."/>
        </authorList>
    </citation>
    <scope>NUCLEOTIDE SEQUENCE [LARGE SCALE GENOMIC DNA]</scope>
    <source>
        <strain evidence="4 5">LY-1</strain>
    </source>
</reference>
<dbReference type="Pfam" id="PF04773">
    <property type="entry name" value="FecR"/>
    <property type="match status" value="1"/>
</dbReference>
<organism evidence="4 5">
    <name type="scientific">Chitinophaga parva</name>
    <dbReference type="NCBI Taxonomy" id="2169414"/>
    <lineage>
        <taxon>Bacteria</taxon>
        <taxon>Pseudomonadati</taxon>
        <taxon>Bacteroidota</taxon>
        <taxon>Chitinophagia</taxon>
        <taxon>Chitinophagales</taxon>
        <taxon>Chitinophagaceae</taxon>
        <taxon>Chitinophaga</taxon>
    </lineage>
</organism>
<dbReference type="Proteomes" id="UP000244450">
    <property type="component" value="Unassembled WGS sequence"/>
</dbReference>
<proteinExistence type="predicted"/>
<dbReference type="PIRSF" id="PIRSF018266">
    <property type="entry name" value="FecR"/>
    <property type="match status" value="1"/>
</dbReference>
<feature type="domain" description="FecR protein" evidence="2">
    <location>
        <begin position="178"/>
        <end position="268"/>
    </location>
</feature>
<evidence type="ECO:0008006" key="6">
    <source>
        <dbReference type="Google" id="ProtNLM"/>
    </source>
</evidence>
<dbReference type="OrthoDB" id="643697at2"/>
<keyword evidence="5" id="KW-1185">Reference proteome</keyword>
<keyword evidence="1" id="KW-1133">Transmembrane helix</keyword>
<dbReference type="Pfam" id="PF16344">
    <property type="entry name" value="FecR_C"/>
    <property type="match status" value="1"/>
</dbReference>
<evidence type="ECO:0000259" key="2">
    <source>
        <dbReference type="Pfam" id="PF04773"/>
    </source>
</evidence>
<gene>
    <name evidence="4" type="ORF">DCC81_08470</name>
</gene>
<dbReference type="Gene3D" id="2.60.120.1440">
    <property type="match status" value="1"/>
</dbReference>
<feature type="transmembrane region" description="Helical" evidence="1">
    <location>
        <begin position="84"/>
        <end position="104"/>
    </location>
</feature>
<evidence type="ECO:0000259" key="3">
    <source>
        <dbReference type="Pfam" id="PF16344"/>
    </source>
</evidence>
<dbReference type="Gene3D" id="3.55.50.30">
    <property type="match status" value="1"/>
</dbReference>
<protein>
    <recommendedName>
        <fullName evidence="6">FecR family protein</fullName>
    </recommendedName>
</protein>
<dbReference type="GO" id="GO:0016989">
    <property type="term" value="F:sigma factor antagonist activity"/>
    <property type="evidence" value="ECO:0007669"/>
    <property type="project" value="TreeGrafter"/>
</dbReference>
<dbReference type="PANTHER" id="PTHR30273:SF2">
    <property type="entry name" value="PROTEIN FECR"/>
    <property type="match status" value="1"/>
</dbReference>
<comment type="caution">
    <text evidence="4">The sequence shown here is derived from an EMBL/GenBank/DDBJ whole genome shotgun (WGS) entry which is preliminary data.</text>
</comment>
<feature type="domain" description="Protein FecR C-terminal" evidence="3">
    <location>
        <begin position="311"/>
        <end position="376"/>
    </location>
</feature>
<name>A0A2T7BP63_9BACT</name>
<dbReference type="PANTHER" id="PTHR30273">
    <property type="entry name" value="PERIPLASMIC SIGNAL SENSOR AND SIGMA FACTOR ACTIVATOR FECR-RELATED"/>
    <property type="match status" value="1"/>
</dbReference>
<keyword evidence="1" id="KW-0812">Transmembrane</keyword>
<dbReference type="EMBL" id="QCYK01000001">
    <property type="protein sequence ID" value="PUZ29468.1"/>
    <property type="molecule type" value="Genomic_DNA"/>
</dbReference>
<keyword evidence="1" id="KW-0472">Membrane</keyword>
<dbReference type="RefSeq" id="WP_108686105.1">
    <property type="nucleotide sequence ID" value="NZ_QCYK01000001.1"/>
</dbReference>
<dbReference type="InterPro" id="IPR012373">
    <property type="entry name" value="Ferrdict_sens_TM"/>
</dbReference>
<evidence type="ECO:0000256" key="1">
    <source>
        <dbReference type="SAM" id="Phobius"/>
    </source>
</evidence>